<gene>
    <name evidence="1" type="ORF">L195_g052695</name>
</gene>
<dbReference type="Proteomes" id="UP000236291">
    <property type="component" value="Unassembled WGS sequence"/>
</dbReference>
<proteinExistence type="predicted"/>
<dbReference type="PANTHER" id="PTHR11439">
    <property type="entry name" value="GAG-POL-RELATED RETROTRANSPOSON"/>
    <property type="match status" value="1"/>
</dbReference>
<evidence type="ECO:0000313" key="1">
    <source>
        <dbReference type="EMBL" id="PNX61902.1"/>
    </source>
</evidence>
<protein>
    <submittedName>
        <fullName evidence="1">Retrovirus-related Pol polyprotein from transposon TNT 1-94</fullName>
    </submittedName>
</protein>
<dbReference type="AlphaFoldDB" id="A0A2K3K6K0"/>
<feature type="non-terminal residue" evidence="1">
    <location>
        <position position="1"/>
    </location>
</feature>
<dbReference type="CDD" id="cd09272">
    <property type="entry name" value="RNase_HI_RT_Ty1"/>
    <property type="match status" value="1"/>
</dbReference>
<name>A0A2K3K6K0_TRIPR</name>
<evidence type="ECO:0000313" key="2">
    <source>
        <dbReference type="Proteomes" id="UP000236291"/>
    </source>
</evidence>
<comment type="caution">
    <text evidence="1">The sequence shown here is derived from an EMBL/GenBank/DDBJ whole genome shotgun (WGS) entry which is preliminary data.</text>
</comment>
<reference evidence="1 2" key="1">
    <citation type="journal article" date="2014" name="Am. J. Bot.">
        <title>Genome assembly and annotation for red clover (Trifolium pratense; Fabaceae).</title>
        <authorList>
            <person name="Istvanek J."/>
            <person name="Jaros M."/>
            <person name="Krenek A."/>
            <person name="Repkova J."/>
        </authorList>
    </citation>
    <scope>NUCLEOTIDE SEQUENCE [LARGE SCALE GENOMIC DNA]</scope>
    <source>
        <strain evidence="2">cv. Tatra</strain>
        <tissue evidence="1">Young leaves</tissue>
    </source>
</reference>
<dbReference type="PANTHER" id="PTHR11439:SF491">
    <property type="entry name" value="INTEGRASE CATALYTIC DOMAIN-CONTAINING PROTEIN"/>
    <property type="match status" value="1"/>
</dbReference>
<dbReference type="EMBL" id="ASHM01086374">
    <property type="protein sequence ID" value="PNX61902.1"/>
    <property type="molecule type" value="Genomic_DNA"/>
</dbReference>
<reference evidence="1 2" key="2">
    <citation type="journal article" date="2017" name="Front. Plant Sci.">
        <title>Gene Classification and Mining of Molecular Markers Useful in Red Clover (Trifolium pratense) Breeding.</title>
        <authorList>
            <person name="Istvanek J."/>
            <person name="Dluhosova J."/>
            <person name="Dluhos P."/>
            <person name="Patkova L."/>
            <person name="Nedelnik J."/>
            <person name="Repkova J."/>
        </authorList>
    </citation>
    <scope>NUCLEOTIDE SEQUENCE [LARGE SCALE GENOMIC DNA]</scope>
    <source>
        <strain evidence="2">cv. Tatra</strain>
        <tissue evidence="1">Young leaves</tissue>
    </source>
</reference>
<accession>A0A2K3K6K0</accession>
<organism evidence="1 2">
    <name type="scientific">Trifolium pratense</name>
    <name type="common">Red clover</name>
    <dbReference type="NCBI Taxonomy" id="57577"/>
    <lineage>
        <taxon>Eukaryota</taxon>
        <taxon>Viridiplantae</taxon>
        <taxon>Streptophyta</taxon>
        <taxon>Embryophyta</taxon>
        <taxon>Tracheophyta</taxon>
        <taxon>Spermatophyta</taxon>
        <taxon>Magnoliopsida</taxon>
        <taxon>eudicotyledons</taxon>
        <taxon>Gunneridae</taxon>
        <taxon>Pentapetalae</taxon>
        <taxon>rosids</taxon>
        <taxon>fabids</taxon>
        <taxon>Fabales</taxon>
        <taxon>Fabaceae</taxon>
        <taxon>Papilionoideae</taxon>
        <taxon>50 kb inversion clade</taxon>
        <taxon>NPAAA clade</taxon>
        <taxon>Hologalegina</taxon>
        <taxon>IRL clade</taxon>
        <taxon>Trifolieae</taxon>
        <taxon>Trifolium</taxon>
    </lineage>
</organism>
<sequence length="275" mass="31098">GELFLSQHDYLKKVVERYRMSDSKVVNTPLGHHSKLSIKQCPQSEDERKKMESTPYASGVGSIMYGMVCSRPDLSYAISVVSRFMANPGQVHWQALKWVLRYLNGSLKGGLRYKKIDPRKDALEGYVDADYAGNVDTRKSLSGFVFTLFGTAVTWKANQQSVVALSTTQAEYIALVEGVKEAIWLKGMIGELGIGQGCVKIHCDSQSAIHLANHQVYHERTKHIDIRLHFVRDMIETKEIIVEKVASEENPADMFTKSLPRSRFKHCLDLINFEE</sequence>